<evidence type="ECO:0000259" key="4">
    <source>
        <dbReference type="PROSITE" id="PS50893"/>
    </source>
</evidence>
<dbReference type="SMART" id="SM00382">
    <property type="entry name" value="AAA"/>
    <property type="match status" value="1"/>
</dbReference>
<dbReference type="InterPro" id="IPR017871">
    <property type="entry name" value="ABC_transporter-like_CS"/>
</dbReference>
<dbReference type="AlphaFoldDB" id="U4R4K3"/>
<dbReference type="OrthoDB" id="9804819at2"/>
<protein>
    <submittedName>
        <fullName evidence="5">ABC transporter</fullName>
    </submittedName>
</protein>
<evidence type="ECO:0000313" key="5">
    <source>
        <dbReference type="EMBL" id="EPR12965.1"/>
    </source>
</evidence>
<dbReference type="SUPFAM" id="SSF52540">
    <property type="entry name" value="P-loop containing nucleoside triphosphate hydrolases"/>
    <property type="match status" value="1"/>
</dbReference>
<evidence type="ECO:0000256" key="1">
    <source>
        <dbReference type="ARBA" id="ARBA00022448"/>
    </source>
</evidence>
<keyword evidence="3" id="KW-0067">ATP-binding</keyword>
<dbReference type="EMBL" id="ATAY01000022">
    <property type="protein sequence ID" value="EPR12965.1"/>
    <property type="molecule type" value="Genomic_DNA"/>
</dbReference>
<dbReference type="PANTHER" id="PTHR42711:SF4">
    <property type="entry name" value="ABC TRANSPORTER RELATED"/>
    <property type="match status" value="1"/>
</dbReference>
<accession>U4R4K3</accession>
<organism evidence="5 6">
    <name type="scientific">Ruminiclostridium papyrosolvens C7</name>
    <dbReference type="NCBI Taxonomy" id="1330534"/>
    <lineage>
        <taxon>Bacteria</taxon>
        <taxon>Bacillati</taxon>
        <taxon>Bacillota</taxon>
        <taxon>Clostridia</taxon>
        <taxon>Eubacteriales</taxon>
        <taxon>Oscillospiraceae</taxon>
        <taxon>Ruminiclostridium</taxon>
    </lineage>
</organism>
<keyword evidence="2" id="KW-0547">Nucleotide-binding</keyword>
<evidence type="ECO:0000256" key="2">
    <source>
        <dbReference type="ARBA" id="ARBA00022741"/>
    </source>
</evidence>
<dbReference type="RefSeq" id="WP_020814896.1">
    <property type="nucleotide sequence ID" value="NZ_ATAY01000022.1"/>
</dbReference>
<dbReference type="GO" id="GO:0005524">
    <property type="term" value="F:ATP binding"/>
    <property type="evidence" value="ECO:0007669"/>
    <property type="project" value="UniProtKB-KW"/>
</dbReference>
<dbReference type="PROSITE" id="PS00211">
    <property type="entry name" value="ABC_TRANSPORTER_1"/>
    <property type="match status" value="1"/>
</dbReference>
<proteinExistence type="predicted"/>
<dbReference type="Pfam" id="PF00005">
    <property type="entry name" value="ABC_tran"/>
    <property type="match status" value="1"/>
</dbReference>
<evidence type="ECO:0000313" key="6">
    <source>
        <dbReference type="Proteomes" id="UP000016860"/>
    </source>
</evidence>
<dbReference type="PROSITE" id="PS50893">
    <property type="entry name" value="ABC_TRANSPORTER_2"/>
    <property type="match status" value="1"/>
</dbReference>
<keyword evidence="1" id="KW-0813">Transport</keyword>
<feature type="domain" description="ABC transporter" evidence="4">
    <location>
        <begin position="24"/>
        <end position="257"/>
    </location>
</feature>
<dbReference type="InterPro" id="IPR027417">
    <property type="entry name" value="P-loop_NTPase"/>
</dbReference>
<dbReference type="STRING" id="1330534.L323_06635"/>
<dbReference type="PANTHER" id="PTHR42711">
    <property type="entry name" value="ABC TRANSPORTER ATP-BINDING PROTEIN"/>
    <property type="match status" value="1"/>
</dbReference>
<dbReference type="InterPro" id="IPR003439">
    <property type="entry name" value="ABC_transporter-like_ATP-bd"/>
</dbReference>
<evidence type="ECO:0000256" key="3">
    <source>
        <dbReference type="ARBA" id="ARBA00022840"/>
    </source>
</evidence>
<comment type="caution">
    <text evidence="5">The sequence shown here is derived from an EMBL/GenBank/DDBJ whole genome shotgun (WGS) entry which is preliminary data.</text>
</comment>
<gene>
    <name evidence="5" type="ORF">L323_06635</name>
</gene>
<dbReference type="GO" id="GO:0016887">
    <property type="term" value="F:ATP hydrolysis activity"/>
    <property type="evidence" value="ECO:0007669"/>
    <property type="project" value="InterPro"/>
</dbReference>
<dbReference type="InterPro" id="IPR050763">
    <property type="entry name" value="ABC_transporter_ATP-binding"/>
</dbReference>
<reference evidence="5 6" key="1">
    <citation type="journal article" date="2013" name="Genome Announc.">
        <title>Draft Genome Sequence of the Cellulolytic Bacterium Clostridium papyrosolvens C7 (ATCC 700395).</title>
        <authorList>
            <person name="Zepeda V."/>
            <person name="Dassa B."/>
            <person name="Borovok I."/>
            <person name="Lamed R."/>
            <person name="Bayer E.A."/>
            <person name="Cate J.H."/>
        </authorList>
    </citation>
    <scope>NUCLEOTIDE SEQUENCE [LARGE SCALE GENOMIC DNA]</scope>
    <source>
        <strain evidence="5 6">C7</strain>
    </source>
</reference>
<dbReference type="PATRIC" id="fig|1330534.3.peg.1327"/>
<dbReference type="Gene3D" id="3.40.50.300">
    <property type="entry name" value="P-loop containing nucleotide triphosphate hydrolases"/>
    <property type="match status" value="1"/>
</dbReference>
<name>U4R4K3_9FIRM</name>
<sequence>MSEIQVRLLSKQFSYYEKQTGLGNSVKNLFHREKLYKDAVKEVSFEIQAGEMVGFIGSNGAGKTTTLKMLSGILFPTSGEARICGFVPWQRKVEFKRNISIVMGQKNQLWWDLPASESFYLNKCIYEIDTKAYSQFLEELAELLDVKHLLNIQVRRLSLGERMKMELIAALIHKPRVLFLDEPTIGLDIMSQKKIRSFLKYYNEQYKSTILLTSHYMKDIEDLCRRAVVISKGAVVYDGELARINDAFSGKKLVRLQLSRQVELPVLESFGEVLETDGYSATFEVCRQNALQLTKSIQDKLPVEDFNIVDVPVEEGIAMLLQKG</sequence>
<dbReference type="Proteomes" id="UP000016860">
    <property type="component" value="Unassembled WGS sequence"/>
</dbReference>
<dbReference type="InterPro" id="IPR003593">
    <property type="entry name" value="AAA+_ATPase"/>
</dbReference>